<evidence type="ECO:0000313" key="5">
    <source>
        <dbReference type="Proteomes" id="UP000180133"/>
    </source>
</evidence>
<keyword evidence="5" id="KW-1185">Reference proteome</keyword>
<gene>
    <name evidence="4" type="ORF">BI375_13015</name>
</gene>
<feature type="coiled-coil region" evidence="1">
    <location>
        <begin position="124"/>
        <end position="165"/>
    </location>
</feature>
<name>A0ABX3DEB6_9VIBR</name>
<keyword evidence="1" id="KW-0175">Coiled coil</keyword>
<evidence type="ECO:0000313" key="4">
    <source>
        <dbReference type="EMBL" id="OHY95677.1"/>
    </source>
</evidence>
<feature type="transmembrane region" description="Helical" evidence="3">
    <location>
        <begin position="340"/>
        <end position="359"/>
    </location>
</feature>
<sequence>MALFLTTEERLTEKLNKEKEYLWKEVNDLKSNLELTNRQLELLAQSAPEHFSKVLGARKKVSEVKNKAEERLEEVDVIYKNMEAANELSISLKEEADSNLTAIKEYESTASNKAESISQYHDQYLESKAEIDEALIELNKLMAEKERLEVKVESLSEQVSNTELMGSKLKLLLSGATSQKNEFDTLYGEVFGFVYDDEDGNEVKHTGLKGELENTYSKVKEDVSSLSDEVSSVDQRYSEKLDLIEKQYQEGLKSFISKGEKQYSSIVEQIKSLLPDALTAGLSGAYIDKIEVEKEQLDKHETSFNKAIRWLIICSLLPVAFSMIRVLFLSEQFTSVIQDAPMIYSMMLPVYAPILWVAYSSNKSYKLSKRLIEEYTHKEVSSRTFEGLSNQIDNIGEDDVSGELRTKLLFNLLQVNSENPGKLISDYNNSDHPIIDAIDKSSKLADAINRLDNVPLVSPLLRHLNAKERNKIEQKEKDMLSALDVATTPENNLKEEESSTKTAAV</sequence>
<feature type="transmembrane region" description="Helical" evidence="3">
    <location>
        <begin position="307"/>
        <end position="328"/>
    </location>
</feature>
<dbReference type="PANTHER" id="PTHR43941:SF1">
    <property type="entry name" value="STRUCTURAL MAINTENANCE OF CHROMOSOMES PROTEIN 2"/>
    <property type="match status" value="1"/>
</dbReference>
<evidence type="ECO:0000256" key="3">
    <source>
        <dbReference type="SAM" id="Phobius"/>
    </source>
</evidence>
<feature type="coiled-coil region" evidence="1">
    <location>
        <begin position="26"/>
        <end position="85"/>
    </location>
</feature>
<keyword evidence="3" id="KW-0812">Transmembrane</keyword>
<protein>
    <recommendedName>
        <fullName evidence="6">Chromosome partition protein Smc</fullName>
    </recommendedName>
</protein>
<dbReference type="RefSeq" id="WP_071235488.1">
    <property type="nucleotide sequence ID" value="NZ_CP174456.1"/>
</dbReference>
<dbReference type="PANTHER" id="PTHR43941">
    <property type="entry name" value="STRUCTURAL MAINTENANCE OF CHROMOSOMES PROTEIN 2"/>
    <property type="match status" value="1"/>
</dbReference>
<dbReference type="EMBL" id="MKFT01000002">
    <property type="protein sequence ID" value="OHY95677.1"/>
    <property type="molecule type" value="Genomic_DNA"/>
</dbReference>
<dbReference type="Proteomes" id="UP000180133">
    <property type="component" value="Unassembled WGS sequence"/>
</dbReference>
<keyword evidence="3" id="KW-0472">Membrane</keyword>
<reference evidence="4 5" key="1">
    <citation type="submission" date="2016-09" db="EMBL/GenBank/DDBJ databases">
        <title>Isolation, identification and antibiotic sensitivity analysis of bacterial pathogen from juvenile Hippocampus erectus with tail-rotted disease.</title>
        <authorList>
            <person name="Yang Q."/>
        </authorList>
    </citation>
    <scope>NUCLEOTIDE SEQUENCE [LARGE SCALE GENOMIC DNA]</scope>
    <source>
        <strain evidence="4 5">HM-10</strain>
    </source>
</reference>
<evidence type="ECO:0000256" key="2">
    <source>
        <dbReference type="SAM" id="MobiDB-lite"/>
    </source>
</evidence>
<keyword evidence="3" id="KW-1133">Transmembrane helix</keyword>
<comment type="caution">
    <text evidence="4">The sequence shown here is derived from an EMBL/GenBank/DDBJ whole genome shotgun (WGS) entry which is preliminary data.</text>
</comment>
<organism evidence="4 5">
    <name type="scientific">Vibrio rotiferianus</name>
    <dbReference type="NCBI Taxonomy" id="190895"/>
    <lineage>
        <taxon>Bacteria</taxon>
        <taxon>Pseudomonadati</taxon>
        <taxon>Pseudomonadota</taxon>
        <taxon>Gammaproteobacteria</taxon>
        <taxon>Vibrionales</taxon>
        <taxon>Vibrionaceae</taxon>
        <taxon>Vibrio</taxon>
    </lineage>
</organism>
<evidence type="ECO:0000256" key="1">
    <source>
        <dbReference type="SAM" id="Coils"/>
    </source>
</evidence>
<accession>A0ABX3DEB6</accession>
<proteinExistence type="predicted"/>
<feature type="region of interest" description="Disordered" evidence="2">
    <location>
        <begin position="485"/>
        <end position="505"/>
    </location>
</feature>
<evidence type="ECO:0008006" key="6">
    <source>
        <dbReference type="Google" id="ProtNLM"/>
    </source>
</evidence>